<feature type="chain" id="PRO_5011673413" description="Peptidase inhibitor family I36" evidence="1">
    <location>
        <begin position="27"/>
        <end position="125"/>
    </location>
</feature>
<proteinExistence type="predicted"/>
<dbReference type="RefSeq" id="WP_165634841.1">
    <property type="nucleotide sequence ID" value="NZ_FNKK01000002.1"/>
</dbReference>
<dbReference type="AlphaFoldDB" id="A0A1H1H0C3"/>
<protein>
    <recommendedName>
        <fullName evidence="4">Peptidase inhibitor family I36</fullName>
    </recommendedName>
</protein>
<evidence type="ECO:0000313" key="2">
    <source>
        <dbReference type="EMBL" id="SDR18877.1"/>
    </source>
</evidence>
<gene>
    <name evidence="2" type="ORF">SAMN04489764_3958</name>
</gene>
<feature type="signal peptide" evidence="1">
    <location>
        <begin position="1"/>
        <end position="26"/>
    </location>
</feature>
<evidence type="ECO:0000256" key="1">
    <source>
        <dbReference type="SAM" id="SignalP"/>
    </source>
</evidence>
<keyword evidence="1" id="KW-0732">Signal</keyword>
<dbReference type="EMBL" id="FNKK01000002">
    <property type="protein sequence ID" value="SDR18877.1"/>
    <property type="molecule type" value="Genomic_DNA"/>
</dbReference>
<accession>A0A1H1H0C3</accession>
<keyword evidence="3" id="KW-1185">Reference proteome</keyword>
<evidence type="ECO:0000313" key="3">
    <source>
        <dbReference type="Proteomes" id="UP000217103"/>
    </source>
</evidence>
<dbReference type="Pfam" id="PF03995">
    <property type="entry name" value="Inhibitor_I36"/>
    <property type="match status" value="1"/>
</dbReference>
<evidence type="ECO:0008006" key="4">
    <source>
        <dbReference type="Google" id="ProtNLM"/>
    </source>
</evidence>
<name>A0A1H1H0C3_9ACTN</name>
<dbReference type="Proteomes" id="UP000217103">
    <property type="component" value="Unassembled WGS sequence"/>
</dbReference>
<sequence>MRSRYSLLVPALMAGALAVSAVPASAASSAPAVPPCHAHVCLWTGNNYTGSVFTWWEADGNKFIGSKHADKVRSFVATSGACFVDTGSTPWEWRAVRRASAGHYSSNYYNRFGKVMDRIAPSRYC</sequence>
<reference evidence="2 3" key="1">
    <citation type="submission" date="2016-10" db="EMBL/GenBank/DDBJ databases">
        <authorList>
            <person name="de Groot N.N."/>
        </authorList>
    </citation>
    <scope>NUCLEOTIDE SEQUENCE [LARGE SCALE GENOMIC DNA]</scope>
    <source>
        <strain evidence="2 3">DSM 43794</strain>
    </source>
</reference>
<organism evidence="2 3">
    <name type="scientific">Thermostaphylospora chromogena</name>
    <dbReference type="NCBI Taxonomy" id="35622"/>
    <lineage>
        <taxon>Bacteria</taxon>
        <taxon>Bacillati</taxon>
        <taxon>Actinomycetota</taxon>
        <taxon>Actinomycetes</taxon>
        <taxon>Streptosporangiales</taxon>
        <taxon>Thermomonosporaceae</taxon>
        <taxon>Thermostaphylospora</taxon>
    </lineage>
</organism>